<protein>
    <submittedName>
        <fullName evidence="4">Outer membrane beta-barrel protein</fullName>
    </submittedName>
</protein>
<proteinExistence type="predicted"/>
<evidence type="ECO:0000256" key="2">
    <source>
        <dbReference type="SAM" id="SignalP"/>
    </source>
</evidence>
<gene>
    <name evidence="4" type="ORF">ACFFVF_12990</name>
</gene>
<keyword evidence="1 2" id="KW-0732">Signal</keyword>
<evidence type="ECO:0000256" key="1">
    <source>
        <dbReference type="ARBA" id="ARBA00022729"/>
    </source>
</evidence>
<dbReference type="InterPro" id="IPR027385">
    <property type="entry name" value="Beta-barrel_OMP"/>
</dbReference>
<dbReference type="Gene3D" id="2.40.160.20">
    <property type="match status" value="1"/>
</dbReference>
<keyword evidence="5" id="KW-1185">Reference proteome</keyword>
<organism evidence="4 5">
    <name type="scientific">Flavobacterium jumunjinense</name>
    <dbReference type="NCBI Taxonomy" id="998845"/>
    <lineage>
        <taxon>Bacteria</taxon>
        <taxon>Pseudomonadati</taxon>
        <taxon>Bacteroidota</taxon>
        <taxon>Flavobacteriia</taxon>
        <taxon>Flavobacteriales</taxon>
        <taxon>Flavobacteriaceae</taxon>
        <taxon>Flavobacterium</taxon>
    </lineage>
</organism>
<dbReference type="RefSeq" id="WP_236457704.1">
    <property type="nucleotide sequence ID" value="NZ_CBCSGE010000040.1"/>
</dbReference>
<reference evidence="4 5" key="1">
    <citation type="submission" date="2024-09" db="EMBL/GenBank/DDBJ databases">
        <authorList>
            <person name="Sun Q."/>
            <person name="Mori K."/>
        </authorList>
    </citation>
    <scope>NUCLEOTIDE SEQUENCE [LARGE SCALE GENOMIC DNA]</scope>
    <source>
        <strain evidence="4 5">CECT 7955</strain>
    </source>
</reference>
<comment type="caution">
    <text evidence="4">The sequence shown here is derived from an EMBL/GenBank/DDBJ whole genome shotgun (WGS) entry which is preliminary data.</text>
</comment>
<dbReference type="Proteomes" id="UP001589607">
    <property type="component" value="Unassembled WGS sequence"/>
</dbReference>
<feature type="signal peptide" evidence="2">
    <location>
        <begin position="1"/>
        <end position="19"/>
    </location>
</feature>
<feature type="chain" id="PRO_5047380304" evidence="2">
    <location>
        <begin position="20"/>
        <end position="220"/>
    </location>
</feature>
<feature type="domain" description="Outer membrane protein beta-barrel" evidence="3">
    <location>
        <begin position="10"/>
        <end position="189"/>
    </location>
</feature>
<evidence type="ECO:0000313" key="4">
    <source>
        <dbReference type="EMBL" id="MFB9097437.1"/>
    </source>
</evidence>
<name>A0ABV5GPX1_9FLAO</name>
<evidence type="ECO:0000313" key="5">
    <source>
        <dbReference type="Proteomes" id="UP001589607"/>
    </source>
</evidence>
<accession>A0ABV5GPX1</accession>
<evidence type="ECO:0000259" key="3">
    <source>
        <dbReference type="Pfam" id="PF13505"/>
    </source>
</evidence>
<dbReference type="EMBL" id="JBHMEY010000049">
    <property type="protein sequence ID" value="MFB9097437.1"/>
    <property type="molecule type" value="Genomic_DNA"/>
</dbReference>
<sequence length="220" mass="23757">MKKIVLCAFALTVFSAANAQESVSYKPTTGTVTTEVGLIGGLNNANFNLNGGALKFRYFLKEDLGLRLGLGINNEKTEDYVGVSPNQTTFTDKDSDINLKLGIEKHFAGTSRLSTYGGADLIIGTGKTVDDEVEENGDYDKFEQKRSNFGFAVFSGADYYIAEKLYLGVEAGISFVSSKLKDGERSIKNGNNLTDTINPGSKGSEFATNVFGGIRIGYQF</sequence>
<dbReference type="Pfam" id="PF13505">
    <property type="entry name" value="OMP_b-brl"/>
    <property type="match status" value="1"/>
</dbReference>